<dbReference type="PANTHER" id="PTHR43776">
    <property type="entry name" value="TRANSPORT ATP-BINDING PROTEIN"/>
    <property type="match status" value="1"/>
</dbReference>
<sequence>MADEAQAQLPSDNLVAVRDLTREYKSSGGLFSTVRSMRAVNEVSLDVPRGKVTGVVGESGCGKSTLARLVLRLIAPTAGRVMFNDTDLASLAPAQLRKLRRSMQMVFQDPYSAIDPRYTIRRALLEPFEVQGVALGKGEQEDRLLALISKVGLSPRMTESYPHQLSGGQKQRVGIARALALSPSFLVLDEPTASLDVSIQAQIIGLLEALKQELGLTYLFISHDLSLVRYFCDRIVVMYLGRVVEILPGARAEACHHYARTLMDSHFVPDPRHRKAVTPLVGEIPSPFNLPPGCAFAERCPAASPLCRRERPLLSEHATGHLVACHHPA</sequence>
<evidence type="ECO:0000256" key="2">
    <source>
        <dbReference type="ARBA" id="ARBA00005417"/>
    </source>
</evidence>
<dbReference type="EMBL" id="LWDL01000014">
    <property type="protein sequence ID" value="OQW52275.1"/>
    <property type="molecule type" value="Genomic_DNA"/>
</dbReference>
<gene>
    <name evidence="7" type="ORF">A4S15_08370</name>
</gene>
<dbReference type="Pfam" id="PF08352">
    <property type="entry name" value="oligo_HPY"/>
    <property type="match status" value="1"/>
</dbReference>
<dbReference type="PROSITE" id="PS50893">
    <property type="entry name" value="ABC_TRANSPORTER_2"/>
    <property type="match status" value="1"/>
</dbReference>
<dbReference type="PROSITE" id="PS00211">
    <property type="entry name" value="ABC_TRANSPORTER_1"/>
    <property type="match status" value="1"/>
</dbReference>
<evidence type="ECO:0000313" key="7">
    <source>
        <dbReference type="EMBL" id="OQW52275.1"/>
    </source>
</evidence>
<evidence type="ECO:0000256" key="3">
    <source>
        <dbReference type="ARBA" id="ARBA00022448"/>
    </source>
</evidence>
<dbReference type="Pfam" id="PF00005">
    <property type="entry name" value="ABC_tran"/>
    <property type="match status" value="1"/>
</dbReference>
<dbReference type="CDD" id="cd03257">
    <property type="entry name" value="ABC_NikE_OppD_transporters"/>
    <property type="match status" value="1"/>
</dbReference>
<evidence type="ECO:0000313" key="8">
    <source>
        <dbReference type="Proteomes" id="UP000192872"/>
    </source>
</evidence>
<keyword evidence="3" id="KW-0813">Transport</keyword>
<evidence type="ECO:0000256" key="4">
    <source>
        <dbReference type="ARBA" id="ARBA00022741"/>
    </source>
</evidence>
<dbReference type="GO" id="GO:0015833">
    <property type="term" value="P:peptide transport"/>
    <property type="evidence" value="ECO:0007669"/>
    <property type="project" value="InterPro"/>
</dbReference>
<evidence type="ECO:0000256" key="5">
    <source>
        <dbReference type="ARBA" id="ARBA00022840"/>
    </source>
</evidence>
<dbReference type="GO" id="GO:0055085">
    <property type="term" value="P:transmembrane transport"/>
    <property type="evidence" value="ECO:0007669"/>
    <property type="project" value="UniProtKB-ARBA"/>
</dbReference>
<dbReference type="RefSeq" id="WP_376800672.1">
    <property type="nucleotide sequence ID" value="NZ_DBNB01000001.1"/>
</dbReference>
<proteinExistence type="inferred from homology"/>
<dbReference type="InterPro" id="IPR003593">
    <property type="entry name" value="AAA+_ATPase"/>
</dbReference>
<evidence type="ECO:0000256" key="1">
    <source>
        <dbReference type="ARBA" id="ARBA00004417"/>
    </source>
</evidence>
<reference evidence="7 8" key="1">
    <citation type="journal article" date="2017" name="Water Res.">
        <title>Comammox in drinking water systems.</title>
        <authorList>
            <person name="Wang Y."/>
            <person name="Ma L."/>
            <person name="Mao Y."/>
            <person name="Jiang X."/>
            <person name="Xia Y."/>
            <person name="Yu K."/>
            <person name="Li B."/>
            <person name="Zhang T."/>
        </authorList>
    </citation>
    <scope>NUCLEOTIDE SEQUENCE [LARGE SCALE GENOMIC DNA]</scope>
    <source>
        <strain evidence="7">SG_bin8</strain>
    </source>
</reference>
<dbReference type="STRING" id="1827387.A4S15_08370"/>
<dbReference type="InterPro" id="IPR050319">
    <property type="entry name" value="ABC_transp_ATP-bind"/>
</dbReference>
<dbReference type="NCBIfam" id="TIGR01727">
    <property type="entry name" value="oligo_HPY"/>
    <property type="match status" value="1"/>
</dbReference>
<dbReference type="SUPFAM" id="SSF52540">
    <property type="entry name" value="P-loop containing nucleoside triphosphate hydrolases"/>
    <property type="match status" value="1"/>
</dbReference>
<dbReference type="InterPro" id="IPR017871">
    <property type="entry name" value="ABC_transporter-like_CS"/>
</dbReference>
<dbReference type="Proteomes" id="UP000192872">
    <property type="component" value="Unassembled WGS sequence"/>
</dbReference>
<accession>A0A1W9HXW0</accession>
<feature type="domain" description="ABC transporter" evidence="6">
    <location>
        <begin position="15"/>
        <end position="265"/>
    </location>
</feature>
<dbReference type="Gene3D" id="3.40.50.300">
    <property type="entry name" value="P-loop containing nucleotide triphosphate hydrolases"/>
    <property type="match status" value="1"/>
</dbReference>
<dbReference type="FunFam" id="3.40.50.300:FF:000016">
    <property type="entry name" value="Oligopeptide ABC transporter ATP-binding component"/>
    <property type="match status" value="1"/>
</dbReference>
<dbReference type="SMART" id="SM00382">
    <property type="entry name" value="AAA"/>
    <property type="match status" value="1"/>
</dbReference>
<dbReference type="AlphaFoldDB" id="A0A1W9HXW0"/>
<name>A0A1W9HXW0_9HYPH</name>
<dbReference type="PANTHER" id="PTHR43776:SF7">
    <property type="entry name" value="D,D-DIPEPTIDE TRANSPORT ATP-BINDING PROTEIN DDPF-RELATED"/>
    <property type="match status" value="1"/>
</dbReference>
<evidence type="ECO:0000259" key="6">
    <source>
        <dbReference type="PROSITE" id="PS50893"/>
    </source>
</evidence>
<dbReference type="GO" id="GO:0016887">
    <property type="term" value="F:ATP hydrolysis activity"/>
    <property type="evidence" value="ECO:0007669"/>
    <property type="project" value="InterPro"/>
</dbReference>
<dbReference type="GO" id="GO:0005886">
    <property type="term" value="C:plasma membrane"/>
    <property type="evidence" value="ECO:0007669"/>
    <property type="project" value="UniProtKB-SubCell"/>
</dbReference>
<keyword evidence="5 7" id="KW-0067">ATP-binding</keyword>
<dbReference type="InterPro" id="IPR013563">
    <property type="entry name" value="Oligopep_ABC_C"/>
</dbReference>
<comment type="caution">
    <text evidence="7">The sequence shown here is derived from an EMBL/GenBank/DDBJ whole genome shotgun (WGS) entry which is preliminary data.</text>
</comment>
<comment type="similarity">
    <text evidence="2">Belongs to the ABC transporter superfamily.</text>
</comment>
<dbReference type="GO" id="GO:0005524">
    <property type="term" value="F:ATP binding"/>
    <property type="evidence" value="ECO:0007669"/>
    <property type="project" value="UniProtKB-KW"/>
</dbReference>
<dbReference type="InterPro" id="IPR003439">
    <property type="entry name" value="ABC_transporter-like_ATP-bd"/>
</dbReference>
<protein>
    <submittedName>
        <fullName evidence="7">Peptide ABC transporter ATP-binding protein</fullName>
    </submittedName>
</protein>
<comment type="subcellular location">
    <subcellularLocation>
        <location evidence="1">Cell inner membrane</location>
        <topology evidence="1">Peripheral membrane protein</topology>
    </subcellularLocation>
</comment>
<organism evidence="7 8">
    <name type="scientific">Candidatus Raskinella chloraquaticus</name>
    <dbReference type="NCBI Taxonomy" id="1951219"/>
    <lineage>
        <taxon>Bacteria</taxon>
        <taxon>Pseudomonadati</taxon>
        <taxon>Pseudomonadota</taxon>
        <taxon>Alphaproteobacteria</taxon>
        <taxon>Hyphomicrobiales</taxon>
        <taxon>Phreatobacteraceae</taxon>
        <taxon>Candidatus Raskinella</taxon>
    </lineage>
</organism>
<keyword evidence="4" id="KW-0547">Nucleotide-binding</keyword>
<dbReference type="InterPro" id="IPR027417">
    <property type="entry name" value="P-loop_NTPase"/>
</dbReference>